<dbReference type="PROSITE" id="PS01180">
    <property type="entry name" value="CUB"/>
    <property type="match status" value="3"/>
</dbReference>
<feature type="chain" id="PRO_5008905761" evidence="4">
    <location>
        <begin position="25"/>
        <end position="902"/>
    </location>
</feature>
<dbReference type="OrthoDB" id="6155811at2759"/>
<evidence type="ECO:0000256" key="2">
    <source>
        <dbReference type="PROSITE-ProRule" id="PRU00059"/>
    </source>
</evidence>
<dbReference type="InterPro" id="IPR053207">
    <property type="entry name" value="Non-NMDA_GluR_Accessory"/>
</dbReference>
<keyword evidence="7" id="KW-1185">Reference proteome</keyword>
<dbReference type="GO" id="GO:0005886">
    <property type="term" value="C:plasma membrane"/>
    <property type="evidence" value="ECO:0007669"/>
    <property type="project" value="TreeGrafter"/>
</dbReference>
<keyword evidence="3" id="KW-1133">Transmembrane helix</keyword>
<dbReference type="Gene3D" id="2.60.120.290">
    <property type="entry name" value="Spermadhesin, CUB domain"/>
    <property type="match status" value="3"/>
</dbReference>
<name>A0A1D2NMV0_ORCCI</name>
<comment type="caution">
    <text evidence="2">Lacks conserved residue(s) required for the propagation of feature annotation.</text>
</comment>
<dbReference type="Pfam" id="PF00431">
    <property type="entry name" value="CUB"/>
    <property type="match status" value="2"/>
</dbReference>
<feature type="signal peptide" evidence="4">
    <location>
        <begin position="1"/>
        <end position="24"/>
    </location>
</feature>
<reference evidence="6 7" key="1">
    <citation type="journal article" date="2016" name="Genome Biol. Evol.">
        <title>Gene Family Evolution Reflects Adaptation to Soil Environmental Stressors in the Genome of the Collembolan Orchesella cincta.</title>
        <authorList>
            <person name="Faddeeva-Vakhrusheva A."/>
            <person name="Derks M.F."/>
            <person name="Anvar S.Y."/>
            <person name="Agamennone V."/>
            <person name="Suring W."/>
            <person name="Smit S."/>
            <person name="van Straalen N.M."/>
            <person name="Roelofs D."/>
        </authorList>
    </citation>
    <scope>NUCLEOTIDE SEQUENCE [LARGE SCALE GENOMIC DNA]</scope>
    <source>
        <tissue evidence="6">Mixed pool</tissue>
    </source>
</reference>
<feature type="domain" description="CUB" evidence="5">
    <location>
        <begin position="192"/>
        <end position="325"/>
    </location>
</feature>
<evidence type="ECO:0000313" key="7">
    <source>
        <dbReference type="Proteomes" id="UP000094527"/>
    </source>
</evidence>
<dbReference type="OMA" id="KHEEDCA"/>
<protein>
    <submittedName>
        <fullName evidence="6">Dorsal-ventral patterning protein tolloid</fullName>
    </submittedName>
</protein>
<feature type="domain" description="CUB" evidence="5">
    <location>
        <begin position="339"/>
        <end position="468"/>
    </location>
</feature>
<dbReference type="InterPro" id="IPR000859">
    <property type="entry name" value="CUB_dom"/>
</dbReference>
<evidence type="ECO:0000256" key="4">
    <source>
        <dbReference type="SAM" id="SignalP"/>
    </source>
</evidence>
<dbReference type="AlphaFoldDB" id="A0A1D2NMV0"/>
<evidence type="ECO:0000256" key="1">
    <source>
        <dbReference type="ARBA" id="ARBA00023157"/>
    </source>
</evidence>
<organism evidence="6 7">
    <name type="scientific">Orchesella cincta</name>
    <name type="common">Springtail</name>
    <name type="synonym">Podura cincta</name>
    <dbReference type="NCBI Taxonomy" id="48709"/>
    <lineage>
        <taxon>Eukaryota</taxon>
        <taxon>Metazoa</taxon>
        <taxon>Ecdysozoa</taxon>
        <taxon>Arthropoda</taxon>
        <taxon>Hexapoda</taxon>
        <taxon>Collembola</taxon>
        <taxon>Entomobryomorpha</taxon>
        <taxon>Entomobryoidea</taxon>
        <taxon>Orchesellidae</taxon>
        <taxon>Orchesellinae</taxon>
        <taxon>Orchesella</taxon>
    </lineage>
</organism>
<evidence type="ECO:0000256" key="3">
    <source>
        <dbReference type="SAM" id="Phobius"/>
    </source>
</evidence>
<sequence length="902" mass="102180">MSANCVACTFIVVVLGTFLQPAVSQRGVSSVISNAQDQCNKTVGIYEEVTSPQVTPENHGKTLLCHYRFRPFRTNLRDWVLRIRFTKFKVGRLVNDSYCENGYVQIVDGNGKSKLSNGREPGKFCGEIEQPQTFISETSVVKIVFYVENFTEQTYFRFDSRAEQQYEVYLRYGQHPELYPNRRGEVVPNTYCERVFRDCRMQTCYVQSPAYPGIYPRNLHCKYYLNTRLPSIKLHIENEEFNVDGQRCENLMLCPMRAIGSECPNDYIKIYDGKDEKSPVIGTFCGMGKFPYSIVGSGSDLFVEFVTSPAGPLLNTGFHFNVAHWPGHVDTSGKKNGTCDWIFTSQALLDSGDKQGLFWSEGHFYPPSTSCNYLILGKPEEIVRLYFPSFRISRIDAPIRKWDGECGESLTIYDAAWADDSKIIKTFCDTFSRPSEKQEFISTSNALFVRFESKTGSYSGSSLYYWAHYDFFNNSHFGDSVGGTLCDEVFTSWRTFEGRFTSPLNTLIYQSGGQPVVCRYRFITARRLFARVVLRIENVNFKYNQDSCVNCWENRVDKVILMDKHRNASRICLCKENQGQYSYPVTLTSQGEEAEVTLKIDPRHALNNYFKINVPIFEGSYRFIHGPLCGPTELGPSADGKLRFPFYFNPSLRDQPVSCLWELKVHPDKDLWIHLDKLVFAISSKSCQDAKLEFYLPSMPTTSMTPGVYYNPSLGISPYHSYAPPKQQHQPLLTLCGDSNVGDRKTEITSELPILSAQKIQQGGPLTIRLEASAASKLNFIISWTELYQLPKNPDGSLMTSKLEQKGDDCGFICPGPEGVCIAQELVCNGVQNCPSNVTGAHDESESKCKSTDNQFIVFNVQLNITWVTASVVGGSLALLFCFCCVICCRCCRRKEPDDPDY</sequence>
<keyword evidence="3" id="KW-0472">Membrane</keyword>
<keyword evidence="3" id="KW-0812">Transmembrane</keyword>
<dbReference type="Proteomes" id="UP000094527">
    <property type="component" value="Unassembled WGS sequence"/>
</dbReference>
<keyword evidence="4" id="KW-0732">Signal</keyword>
<evidence type="ECO:0000313" key="6">
    <source>
        <dbReference type="EMBL" id="ODN06415.1"/>
    </source>
</evidence>
<dbReference type="PANTHER" id="PTHR47537:SF1">
    <property type="entry name" value="CUB DOMAIN-CONTAINING PROTEIN"/>
    <property type="match status" value="1"/>
</dbReference>
<feature type="domain" description="CUB" evidence="5">
    <location>
        <begin position="39"/>
        <end position="163"/>
    </location>
</feature>
<dbReference type="SMART" id="SM00042">
    <property type="entry name" value="CUB"/>
    <property type="match status" value="2"/>
</dbReference>
<keyword evidence="1" id="KW-1015">Disulfide bond</keyword>
<dbReference type="PANTHER" id="PTHR47537">
    <property type="entry name" value="CUBILIN"/>
    <property type="match status" value="1"/>
</dbReference>
<dbReference type="SUPFAM" id="SSF49854">
    <property type="entry name" value="Spermadhesin, CUB domain"/>
    <property type="match status" value="3"/>
</dbReference>
<feature type="transmembrane region" description="Helical" evidence="3">
    <location>
        <begin position="865"/>
        <end position="889"/>
    </location>
</feature>
<comment type="caution">
    <text evidence="6">The sequence shown here is derived from an EMBL/GenBank/DDBJ whole genome shotgun (WGS) entry which is preliminary data.</text>
</comment>
<dbReference type="EMBL" id="LJIJ01000006">
    <property type="protein sequence ID" value="ODN06415.1"/>
    <property type="molecule type" value="Genomic_DNA"/>
</dbReference>
<proteinExistence type="predicted"/>
<dbReference type="InterPro" id="IPR035914">
    <property type="entry name" value="Sperma_CUB_dom_sf"/>
</dbReference>
<dbReference type="FunFam" id="2.60.120.290:FF:000055">
    <property type="entry name" value="Dorsal-ventral patterning protein tolloid"/>
    <property type="match status" value="1"/>
</dbReference>
<dbReference type="STRING" id="48709.A0A1D2NMV0"/>
<evidence type="ECO:0000259" key="5">
    <source>
        <dbReference type="PROSITE" id="PS01180"/>
    </source>
</evidence>
<accession>A0A1D2NMV0</accession>
<gene>
    <name evidence="6" type="ORF">Ocin01_00314</name>
</gene>
<dbReference type="CDD" id="cd00041">
    <property type="entry name" value="CUB"/>
    <property type="match status" value="2"/>
</dbReference>